<evidence type="ECO:0000256" key="7">
    <source>
        <dbReference type="ARBA" id="ARBA00049091"/>
    </source>
</evidence>
<dbReference type="FunFam" id="3.30.1020.10:FF:000001">
    <property type="entry name" value="1-Cys peroxiredoxin"/>
    <property type="match status" value="1"/>
</dbReference>
<gene>
    <name evidence="11" type="ORF">KP509_23G037600</name>
</gene>
<keyword evidence="2 8" id="KW-0049">Antioxidant</keyword>
<dbReference type="InterPro" id="IPR024706">
    <property type="entry name" value="Peroxiredoxin_AhpC-typ"/>
</dbReference>
<dbReference type="EMBL" id="CM035428">
    <property type="protein sequence ID" value="KAH7301673.1"/>
    <property type="molecule type" value="Genomic_DNA"/>
</dbReference>
<dbReference type="GO" id="GO:0140824">
    <property type="term" value="F:thioredoxin-dependent peroxiredoxin activity"/>
    <property type="evidence" value="ECO:0007669"/>
    <property type="project" value="UniProtKB-EC"/>
</dbReference>
<dbReference type="Pfam" id="PF00578">
    <property type="entry name" value="AhpC-TSA"/>
    <property type="match status" value="1"/>
</dbReference>
<evidence type="ECO:0000256" key="8">
    <source>
        <dbReference type="PIRNR" id="PIRNR000239"/>
    </source>
</evidence>
<dbReference type="PROSITE" id="PS51352">
    <property type="entry name" value="THIOREDOXIN_2"/>
    <property type="match status" value="1"/>
</dbReference>
<evidence type="ECO:0000256" key="3">
    <source>
        <dbReference type="ARBA" id="ARBA00023002"/>
    </source>
</evidence>
<evidence type="ECO:0000256" key="2">
    <source>
        <dbReference type="ARBA" id="ARBA00022862"/>
    </source>
</evidence>
<dbReference type="InterPro" id="IPR000866">
    <property type="entry name" value="AhpC/TSA"/>
</dbReference>
<comment type="caution">
    <text evidence="11">The sequence shown here is derived from an EMBL/GenBank/DDBJ whole genome shotgun (WGS) entry which is preliminary data.</text>
</comment>
<sequence length="219" mass="23970">MPGLTVGDSIPNVEADSTIGHLKLHDYLGNDWGIIFSHPADFTPVCTTELGSIAKYLPEFEKRKVKLVGISNDSVDDHKAWIKDIEAFTPGVSISYPILGDPKGEITRNLNMLDPNEKDKTGKPLPSRALHFIGPDKTIKASIVYPGSTGRNFDEVIRCLDSLLLASQKKIATPANWKPGEPVLISPSVSDEDASKMFKSYDKVDLPSGKGYVRFTTDV</sequence>
<evidence type="ECO:0000256" key="5">
    <source>
        <dbReference type="ARBA" id="ARBA00025719"/>
    </source>
</evidence>
<comment type="function">
    <text evidence="6">Thiol-specific peroxidase that catalyzes the reduction of hydrogen peroxide and organic hydroperoxides to water and alcohols, respectively. Seems to contribute to the inhibition of germination during stress.</text>
</comment>
<dbReference type="Pfam" id="PF10417">
    <property type="entry name" value="1-cysPrx_C"/>
    <property type="match status" value="1"/>
</dbReference>
<dbReference type="EC" id="1.11.1.24" evidence="8"/>
<dbReference type="Gene3D" id="3.40.30.10">
    <property type="entry name" value="Glutaredoxin"/>
    <property type="match status" value="1"/>
</dbReference>
<dbReference type="PANTHER" id="PTHR43503:SF4">
    <property type="entry name" value="PEROXIREDOXIN-6"/>
    <property type="match status" value="1"/>
</dbReference>
<feature type="domain" description="Thioredoxin" evidence="10">
    <location>
        <begin position="4"/>
        <end position="165"/>
    </location>
</feature>
<dbReference type="FunFam" id="3.40.30.10:FF:000011">
    <property type="entry name" value="Peroxiredoxin PRX1"/>
    <property type="match status" value="1"/>
</dbReference>
<evidence type="ECO:0000256" key="6">
    <source>
        <dbReference type="ARBA" id="ARBA00045282"/>
    </source>
</evidence>
<keyword evidence="1 8" id="KW-0575">Peroxidase</keyword>
<evidence type="ECO:0000256" key="4">
    <source>
        <dbReference type="ARBA" id="ARBA00023284"/>
    </source>
</evidence>
<protein>
    <recommendedName>
        <fullName evidence="8">Peroxiredoxin</fullName>
        <ecNumber evidence="8">1.11.1.24</ecNumber>
    </recommendedName>
</protein>
<dbReference type="OrthoDB" id="2996783at2759"/>
<dbReference type="InterPro" id="IPR045020">
    <property type="entry name" value="PRX_1cys"/>
</dbReference>
<dbReference type="InterPro" id="IPR019479">
    <property type="entry name" value="Peroxiredoxin_C"/>
</dbReference>
<dbReference type="InterPro" id="IPR013766">
    <property type="entry name" value="Thioredoxin_domain"/>
</dbReference>
<reference evidence="11 12" key="1">
    <citation type="submission" date="2021-08" db="EMBL/GenBank/DDBJ databases">
        <title>WGS assembly of Ceratopteris richardii.</title>
        <authorList>
            <person name="Marchant D.B."/>
            <person name="Chen G."/>
            <person name="Jenkins J."/>
            <person name="Shu S."/>
            <person name="Leebens-Mack J."/>
            <person name="Grimwood J."/>
            <person name="Schmutz J."/>
            <person name="Soltis P."/>
            <person name="Soltis D."/>
            <person name="Chen Z.-H."/>
        </authorList>
    </citation>
    <scope>NUCLEOTIDE SEQUENCE [LARGE SCALE GENOMIC DNA]</scope>
    <source>
        <strain evidence="11">Whitten #5841</strain>
        <tissue evidence="11">Leaf</tissue>
    </source>
</reference>
<evidence type="ECO:0000313" key="11">
    <source>
        <dbReference type="EMBL" id="KAH7301673.1"/>
    </source>
</evidence>
<dbReference type="PIRSF" id="PIRSF000239">
    <property type="entry name" value="AHPC"/>
    <property type="match status" value="1"/>
</dbReference>
<dbReference type="OMA" id="HGPMNIP"/>
<proteinExistence type="inferred from homology"/>
<accession>A0A8T2S1Z6</accession>
<evidence type="ECO:0000256" key="1">
    <source>
        <dbReference type="ARBA" id="ARBA00022559"/>
    </source>
</evidence>
<evidence type="ECO:0000313" key="12">
    <source>
        <dbReference type="Proteomes" id="UP000825935"/>
    </source>
</evidence>
<comment type="catalytic activity">
    <reaction evidence="7 8">
        <text>a hydroperoxide + [thioredoxin]-dithiol = an alcohol + [thioredoxin]-disulfide + H2O</text>
        <dbReference type="Rhea" id="RHEA:62620"/>
        <dbReference type="Rhea" id="RHEA-COMP:10698"/>
        <dbReference type="Rhea" id="RHEA-COMP:10700"/>
        <dbReference type="ChEBI" id="CHEBI:15377"/>
        <dbReference type="ChEBI" id="CHEBI:29950"/>
        <dbReference type="ChEBI" id="CHEBI:30879"/>
        <dbReference type="ChEBI" id="CHEBI:35924"/>
        <dbReference type="ChEBI" id="CHEBI:50058"/>
        <dbReference type="EC" id="1.11.1.24"/>
    </reaction>
</comment>
<comment type="similarity">
    <text evidence="5">Belongs to the peroxiredoxin family. Prx6 subfamily.</text>
</comment>
<dbReference type="GO" id="GO:0005739">
    <property type="term" value="C:mitochondrion"/>
    <property type="evidence" value="ECO:0007669"/>
    <property type="project" value="TreeGrafter"/>
</dbReference>
<dbReference type="PANTHER" id="PTHR43503">
    <property type="entry name" value="MCG48959-RELATED"/>
    <property type="match status" value="1"/>
</dbReference>
<keyword evidence="3 8" id="KW-0560">Oxidoreductase</keyword>
<dbReference type="Proteomes" id="UP000825935">
    <property type="component" value="Chromosome 23"/>
</dbReference>
<name>A0A8T2S1Z6_CERRI</name>
<dbReference type="SUPFAM" id="SSF52833">
    <property type="entry name" value="Thioredoxin-like"/>
    <property type="match status" value="1"/>
</dbReference>
<evidence type="ECO:0000259" key="10">
    <source>
        <dbReference type="PROSITE" id="PS51352"/>
    </source>
</evidence>
<dbReference type="AlphaFoldDB" id="A0A8T2S1Z6"/>
<evidence type="ECO:0000256" key="9">
    <source>
        <dbReference type="PIRSR" id="PIRSR000239-1"/>
    </source>
</evidence>
<organism evidence="11 12">
    <name type="scientific">Ceratopteris richardii</name>
    <name type="common">Triangle waterfern</name>
    <dbReference type="NCBI Taxonomy" id="49495"/>
    <lineage>
        <taxon>Eukaryota</taxon>
        <taxon>Viridiplantae</taxon>
        <taxon>Streptophyta</taxon>
        <taxon>Embryophyta</taxon>
        <taxon>Tracheophyta</taxon>
        <taxon>Polypodiopsida</taxon>
        <taxon>Polypodiidae</taxon>
        <taxon>Polypodiales</taxon>
        <taxon>Pteridineae</taxon>
        <taxon>Pteridaceae</taxon>
        <taxon>Parkerioideae</taxon>
        <taxon>Ceratopteris</taxon>
    </lineage>
</organism>
<dbReference type="InterPro" id="IPR036249">
    <property type="entry name" value="Thioredoxin-like_sf"/>
</dbReference>
<dbReference type="GO" id="GO:0045454">
    <property type="term" value="P:cell redox homeostasis"/>
    <property type="evidence" value="ECO:0007669"/>
    <property type="project" value="TreeGrafter"/>
</dbReference>
<dbReference type="Gene3D" id="3.30.1020.10">
    <property type="entry name" value="Antioxidant, Horf6, Chain A, domain2"/>
    <property type="match status" value="1"/>
</dbReference>
<dbReference type="CDD" id="cd03016">
    <property type="entry name" value="PRX_1cys"/>
    <property type="match status" value="1"/>
</dbReference>
<keyword evidence="12" id="KW-1185">Reference proteome</keyword>
<feature type="active site" description="Cysteine sulfenic acid (-SOH) intermediate; for peroxidase activity" evidence="9">
    <location>
        <position position="46"/>
    </location>
</feature>
<dbReference type="GO" id="GO:0005829">
    <property type="term" value="C:cytosol"/>
    <property type="evidence" value="ECO:0007669"/>
    <property type="project" value="TreeGrafter"/>
</dbReference>
<keyword evidence="4 8" id="KW-0676">Redox-active center</keyword>